<dbReference type="Proteomes" id="UP000621516">
    <property type="component" value="Unassembled WGS sequence"/>
</dbReference>
<feature type="transmembrane region" description="Helical" evidence="1">
    <location>
        <begin position="477"/>
        <end position="497"/>
    </location>
</feature>
<dbReference type="InterPro" id="IPR014782">
    <property type="entry name" value="Peptidase_M1_dom"/>
</dbReference>
<dbReference type="EMBL" id="JACVXD010000003">
    <property type="protein sequence ID" value="MBD0823830.1"/>
    <property type="molecule type" value="Genomic_DNA"/>
</dbReference>
<feature type="transmembrane region" description="Helical" evidence="1">
    <location>
        <begin position="177"/>
        <end position="196"/>
    </location>
</feature>
<dbReference type="AlphaFoldDB" id="A0A8J6PZW7"/>
<dbReference type="SUPFAM" id="SSF55486">
    <property type="entry name" value="Metalloproteases ('zincins'), catalytic domain"/>
    <property type="match status" value="1"/>
</dbReference>
<keyword evidence="1" id="KW-1133">Transmembrane helix</keyword>
<reference evidence="3 4" key="1">
    <citation type="journal article" date="2018" name="J. Microbiol.">
        <title>Aestuariibaculum marinum sp. nov., a marine bacterium isolated from seawater in South Korea.</title>
        <authorList>
            <person name="Choi J."/>
            <person name="Lee D."/>
            <person name="Jang J.H."/>
            <person name="Cha S."/>
            <person name="Seo T."/>
        </authorList>
    </citation>
    <scope>NUCLEOTIDE SEQUENCE [LARGE SCALE GENOMIC DNA]</scope>
    <source>
        <strain evidence="3 4">IP7</strain>
    </source>
</reference>
<feature type="transmembrane region" description="Helical" evidence="1">
    <location>
        <begin position="51"/>
        <end position="77"/>
    </location>
</feature>
<dbReference type="Pfam" id="PF01433">
    <property type="entry name" value="Peptidase_M1"/>
    <property type="match status" value="1"/>
</dbReference>
<dbReference type="RefSeq" id="WP_188223150.1">
    <property type="nucleotide sequence ID" value="NZ_JACVXD010000003.1"/>
</dbReference>
<dbReference type="GO" id="GO:0008237">
    <property type="term" value="F:metallopeptidase activity"/>
    <property type="evidence" value="ECO:0007669"/>
    <property type="project" value="InterPro"/>
</dbReference>
<dbReference type="InterPro" id="IPR027268">
    <property type="entry name" value="Peptidase_M4/M1_CTD_sf"/>
</dbReference>
<proteinExistence type="predicted"/>
<dbReference type="Pfam" id="PF12730">
    <property type="entry name" value="ABC2_membrane_4"/>
    <property type="match status" value="1"/>
</dbReference>
<evidence type="ECO:0000256" key="1">
    <source>
        <dbReference type="SAM" id="Phobius"/>
    </source>
</evidence>
<keyword evidence="1" id="KW-0472">Membrane</keyword>
<organism evidence="3 4">
    <name type="scientific">Aestuariibaculum marinum</name>
    <dbReference type="NCBI Taxonomy" id="2683592"/>
    <lineage>
        <taxon>Bacteria</taxon>
        <taxon>Pseudomonadati</taxon>
        <taxon>Bacteroidota</taxon>
        <taxon>Flavobacteriia</taxon>
        <taxon>Flavobacteriales</taxon>
        <taxon>Flavobacteriaceae</taxon>
    </lineage>
</organism>
<feature type="transmembrane region" description="Helical" evidence="1">
    <location>
        <begin position="570"/>
        <end position="592"/>
    </location>
</feature>
<accession>A0A8J6PZW7</accession>
<protein>
    <submittedName>
        <fullName evidence="3">ABC transporter permease</fullName>
    </submittedName>
</protein>
<feature type="transmembrane region" description="Helical" evidence="1">
    <location>
        <begin position="367"/>
        <end position="385"/>
    </location>
</feature>
<feature type="domain" description="Peptidase M1 membrane alanine aminopeptidase" evidence="2">
    <location>
        <begin position="885"/>
        <end position="1058"/>
    </location>
</feature>
<feature type="transmembrane region" description="Helical" evidence="1">
    <location>
        <begin position="242"/>
        <end position="261"/>
    </location>
</feature>
<feature type="transmembrane region" description="Helical" evidence="1">
    <location>
        <begin position="20"/>
        <end position="39"/>
    </location>
</feature>
<keyword evidence="1" id="KW-0812">Transmembrane</keyword>
<feature type="transmembrane region" description="Helical" evidence="1">
    <location>
        <begin position="528"/>
        <end position="549"/>
    </location>
</feature>
<name>A0A8J6PZW7_9FLAO</name>
<comment type="caution">
    <text evidence="3">The sequence shown here is derived from an EMBL/GenBank/DDBJ whole genome shotgun (WGS) entry which is preliminary data.</text>
</comment>
<feature type="transmembrane region" description="Helical" evidence="1">
    <location>
        <begin position="447"/>
        <end position="470"/>
    </location>
</feature>
<evidence type="ECO:0000313" key="4">
    <source>
        <dbReference type="Proteomes" id="UP000621516"/>
    </source>
</evidence>
<feature type="transmembrane region" description="Helical" evidence="1">
    <location>
        <begin position="147"/>
        <end position="170"/>
    </location>
</feature>
<sequence>MFKEIFLFEIKYRFKRPATWAYFGILLVFGLILAIGGNGPASEKVFVNSPIAIAEMLCVVSIFGTMLASAILGVPIYRDIEHKTENYYFSYPITEKGYILGRFLGSLFILFLVGFGLHLGLIIGFAIGPFAGYVEADRFTSFNLWNYIQPTFTLYWANFLFTGCIFFTLVSTTKKVMLAYAGGAVLFITYLVTLTLTQDIENKDLVSMLDPFGLSALSNITQYWTPEEQNTLTVPFTSSLLFWNRLLWVGIGLLTFAYALFKFDFQKFLNKNYNAKKKKTEDIPETNNAAELTKTPQASKVFSAGLNLKLLFGLAFMELKNIVRDNFFKAILIAAVAFLLFDAWYGFPVYGTPSLPLTYYMLEVKDFNFIVLIFILIVFMTGEVIHREQNVNYNQIFGALPIPNRIIYGSKFIALVFISFLLVNLVLVSGVLTQILKGYFNFEFDKYFIDLYLIEFPKYITFVMLAFFVHSLVPKKFLGHVIAIAIWALLFGLNALAEVDNNLYLYGYAPRYIVSDMNGFGHFGTALFWFRTYWLACGGVLVIIGYLYWIRGTDSGIKSRWNILKNRLNFKTAGTFLVLFIIFIGSGAFINYNTKTINHYKTQDQGILAQANYEKELNKYDKIAQPKVIDVKLDANLYPEQRKAQIKVHYIMVNKTNEVIDSLHLNWGAEGLIKKDINTFTINSTKPKLGKRFDDYGYEIYAFHSPLKPNDTISMTLDVTGTYKGFPNEGTGSSIVYNGTFLNNNFFPSFGYNPDGEITGDLDRKKHDLPVKDYSLPEQTDPWGTSNLLFNNDADYITFEGTVSTAPNQIAILPGNLQKEWEENGRKYYTYKMRGELDFFYNISSANYSVHEDEWIGDSGEKVAIQIFYHPTHTYNIDRFVAGVKRSMDYYSKNYGPYQYRQMRILEFPRYSTFAQSFPNTVPYTESFGWVGDFSDPNDLDYLFTVTAHEVAHQWWGHQITPSATRGSNQISESMAEYSSLMVMKKEYGVDAMQKFLKRELDTYLRSRANESKFEKTLLDNDNQAYVWYRKGGLILYALQDLIGEDNLNSGFKAYTEAARFRPEAPFTTTSEWYNFMKSVTPDSLQYYLSDSFENITLYSNKISNATYKKLDYNKYEVSIDIESAKNYFDGNGKLLKTGDQPNILEIGIFNNDTINNKGMTVKSPIMLKKMWIKPGKSSLTFTTSKIPVKAGIDPYNKMIDRIPDDNLKPVENLTD</sequence>
<dbReference type="GO" id="GO:0008270">
    <property type="term" value="F:zinc ion binding"/>
    <property type="evidence" value="ECO:0007669"/>
    <property type="project" value="InterPro"/>
</dbReference>
<dbReference type="Gene3D" id="1.10.390.10">
    <property type="entry name" value="Neutral Protease Domain 2"/>
    <property type="match status" value="1"/>
</dbReference>
<feature type="transmembrane region" description="Helical" evidence="1">
    <location>
        <begin position="98"/>
        <end position="127"/>
    </location>
</feature>
<gene>
    <name evidence="3" type="ORF">ICJ85_07335</name>
</gene>
<keyword evidence="4" id="KW-1185">Reference proteome</keyword>
<evidence type="ECO:0000313" key="3">
    <source>
        <dbReference type="EMBL" id="MBD0823830.1"/>
    </source>
</evidence>
<feature type="transmembrane region" description="Helical" evidence="1">
    <location>
        <begin position="327"/>
        <end position="347"/>
    </location>
</feature>
<evidence type="ECO:0000259" key="2">
    <source>
        <dbReference type="Pfam" id="PF01433"/>
    </source>
</evidence>
<feature type="transmembrane region" description="Helical" evidence="1">
    <location>
        <begin position="406"/>
        <end position="427"/>
    </location>
</feature>